<keyword evidence="2" id="KW-1185">Reference proteome</keyword>
<dbReference type="AlphaFoldDB" id="A0AAV6S1E3"/>
<protein>
    <submittedName>
        <fullName evidence="1">Uncharacterized protein</fullName>
    </submittedName>
</protein>
<dbReference type="EMBL" id="JAGKHQ010000008">
    <property type="protein sequence ID" value="KAG7510874.1"/>
    <property type="molecule type" value="Genomic_DNA"/>
</dbReference>
<reference evidence="1 2" key="1">
    <citation type="journal article" date="2021" name="Sci. Rep.">
        <title>Chromosome anchoring in Senegalese sole (Solea senegalensis) reveals sex-associated markers and genome rearrangements in flatfish.</title>
        <authorList>
            <person name="Guerrero-Cozar I."/>
            <person name="Gomez-Garrido J."/>
            <person name="Berbel C."/>
            <person name="Martinez-Blanch J.F."/>
            <person name="Alioto T."/>
            <person name="Claros M.G."/>
            <person name="Gagnaire P.A."/>
            <person name="Manchado M."/>
        </authorList>
    </citation>
    <scope>NUCLEOTIDE SEQUENCE [LARGE SCALE GENOMIC DNA]</scope>
    <source>
        <strain evidence="1">Sse05_10M</strain>
    </source>
</reference>
<gene>
    <name evidence="1" type="ORF">JOB18_034380</name>
</gene>
<accession>A0AAV6S1E3</accession>
<organism evidence="1 2">
    <name type="scientific">Solea senegalensis</name>
    <name type="common">Senegalese sole</name>
    <dbReference type="NCBI Taxonomy" id="28829"/>
    <lineage>
        <taxon>Eukaryota</taxon>
        <taxon>Metazoa</taxon>
        <taxon>Chordata</taxon>
        <taxon>Craniata</taxon>
        <taxon>Vertebrata</taxon>
        <taxon>Euteleostomi</taxon>
        <taxon>Actinopterygii</taxon>
        <taxon>Neopterygii</taxon>
        <taxon>Teleostei</taxon>
        <taxon>Neoteleostei</taxon>
        <taxon>Acanthomorphata</taxon>
        <taxon>Carangaria</taxon>
        <taxon>Pleuronectiformes</taxon>
        <taxon>Pleuronectoidei</taxon>
        <taxon>Soleidae</taxon>
        <taxon>Solea</taxon>
    </lineage>
</organism>
<sequence>MKFNGAGDSMWHQQYRGLTGRGGQTQSCLNEDLPHTRTSLKRTFILHEQV</sequence>
<evidence type="ECO:0000313" key="1">
    <source>
        <dbReference type="EMBL" id="KAG7510874.1"/>
    </source>
</evidence>
<proteinExistence type="predicted"/>
<name>A0AAV6S1E3_SOLSE</name>
<evidence type="ECO:0000313" key="2">
    <source>
        <dbReference type="Proteomes" id="UP000693946"/>
    </source>
</evidence>
<dbReference type="Proteomes" id="UP000693946">
    <property type="component" value="Linkage Group LG16"/>
</dbReference>
<comment type="caution">
    <text evidence="1">The sequence shown here is derived from an EMBL/GenBank/DDBJ whole genome shotgun (WGS) entry which is preliminary data.</text>
</comment>